<dbReference type="Gene3D" id="3.50.50.60">
    <property type="entry name" value="FAD/NAD(P)-binding domain"/>
    <property type="match status" value="1"/>
</dbReference>
<dbReference type="PANTHER" id="PTHR46496">
    <property type="match status" value="1"/>
</dbReference>
<evidence type="ECO:0000256" key="3">
    <source>
        <dbReference type="ARBA" id="ARBA00022827"/>
    </source>
</evidence>
<proteinExistence type="predicted"/>
<dbReference type="PANTHER" id="PTHR46496:SF1">
    <property type="entry name" value="ZEAXANTHIN EPOXIDASE, CHLOROPLASTIC"/>
    <property type="match status" value="1"/>
</dbReference>
<dbReference type="Pfam" id="PF01494">
    <property type="entry name" value="FAD_binding_3"/>
    <property type="match status" value="1"/>
</dbReference>
<organism evidence="6 7">
    <name type="scientific">Aspergillus brasiliensis</name>
    <dbReference type="NCBI Taxonomy" id="319629"/>
    <lineage>
        <taxon>Eukaryota</taxon>
        <taxon>Fungi</taxon>
        <taxon>Dikarya</taxon>
        <taxon>Ascomycota</taxon>
        <taxon>Pezizomycotina</taxon>
        <taxon>Eurotiomycetes</taxon>
        <taxon>Eurotiomycetidae</taxon>
        <taxon>Eurotiales</taxon>
        <taxon>Aspergillaceae</taxon>
        <taxon>Aspergillus</taxon>
        <taxon>Aspergillus subgen. Circumdati</taxon>
    </lineage>
</organism>
<dbReference type="AlphaFoldDB" id="A0A9W5Z416"/>
<gene>
    <name evidence="6" type="ORF">AbraCBS73388_004073</name>
</gene>
<evidence type="ECO:0000256" key="1">
    <source>
        <dbReference type="ARBA" id="ARBA00001974"/>
    </source>
</evidence>
<sequence>MSTWRPGKRVAIAGGGPGAISAALAFIKRGYDVRVFERQTECRALGGAVLLSIPVLAILRSYGISLENFGSYTSTYFKNKWGKERALLPFNAEVERRMGIKGWQYGYEDVEGAVQVIFTDSGIEPVTADILIAADGIRSAVSRQAFGDPQLFHTGIRLWLAWCDHIPGIPPNTGVISHDWQYQASFFPMLHDGKPGFEWWVVEPGWEGMPLPEDPRAHVKKILQDWSDPMPQLVEATDFETQVYRWDIYNRPSMKKWSSGRIVGIGDAVHPVSPYAAYGMGMAIEDGYFLAKALEGVDLRDVKAVNAGFELFEEQRVDYVNHHMEFARFTSNMFHSLPWPLAKLRDLVFDYTPFLKGLLQKEYLKRAEDETMNLKEFHVV</sequence>
<feature type="domain" description="FAD-binding" evidence="5">
    <location>
        <begin position="118"/>
        <end position="297"/>
    </location>
</feature>
<comment type="cofactor">
    <cofactor evidence="1">
        <name>FAD</name>
        <dbReference type="ChEBI" id="CHEBI:57692"/>
    </cofactor>
</comment>
<evidence type="ECO:0000259" key="5">
    <source>
        <dbReference type="Pfam" id="PF01494"/>
    </source>
</evidence>
<protein>
    <recommendedName>
        <fullName evidence="5">FAD-binding domain-containing protein</fullName>
    </recommendedName>
</protein>
<dbReference type="InterPro" id="IPR036188">
    <property type="entry name" value="FAD/NAD-bd_sf"/>
</dbReference>
<dbReference type="EMBL" id="BROQ01000199">
    <property type="protein sequence ID" value="GKZ27296.1"/>
    <property type="molecule type" value="Genomic_DNA"/>
</dbReference>
<dbReference type="Proteomes" id="UP001143548">
    <property type="component" value="Unassembled WGS sequence"/>
</dbReference>
<dbReference type="SUPFAM" id="SSF51905">
    <property type="entry name" value="FAD/NAD(P)-binding domain"/>
    <property type="match status" value="1"/>
</dbReference>
<dbReference type="PRINTS" id="PR00420">
    <property type="entry name" value="RNGMNOXGNASE"/>
</dbReference>
<dbReference type="GO" id="GO:0071949">
    <property type="term" value="F:FAD binding"/>
    <property type="evidence" value="ECO:0007669"/>
    <property type="project" value="InterPro"/>
</dbReference>
<dbReference type="GO" id="GO:0016491">
    <property type="term" value="F:oxidoreductase activity"/>
    <property type="evidence" value="ECO:0007669"/>
    <property type="project" value="UniProtKB-KW"/>
</dbReference>
<evidence type="ECO:0000256" key="4">
    <source>
        <dbReference type="ARBA" id="ARBA00023002"/>
    </source>
</evidence>
<keyword evidence="3" id="KW-0274">FAD</keyword>
<name>A0A9W5Z416_9EURO</name>
<keyword evidence="2" id="KW-0285">Flavoprotein</keyword>
<dbReference type="InterPro" id="IPR002938">
    <property type="entry name" value="FAD-bd"/>
</dbReference>
<comment type="caution">
    <text evidence="6">The sequence shown here is derived from an EMBL/GenBank/DDBJ whole genome shotgun (WGS) entry which is preliminary data.</text>
</comment>
<keyword evidence="4" id="KW-0560">Oxidoreductase</keyword>
<accession>A0A9W5Z416</accession>
<evidence type="ECO:0000313" key="7">
    <source>
        <dbReference type="Proteomes" id="UP001143548"/>
    </source>
</evidence>
<reference evidence="6" key="1">
    <citation type="submission" date="2022-07" db="EMBL/GenBank/DDBJ databases">
        <title>Taxonomy of Aspergillus series Nigri: significant species reduction supported by multi-species coalescent approaches.</title>
        <authorList>
            <person name="Bian C."/>
            <person name="Kusuya Y."/>
            <person name="Sklenar F."/>
            <person name="D'hooge E."/>
            <person name="Yaguchi T."/>
            <person name="Takahashi H."/>
            <person name="Hubka V."/>
        </authorList>
    </citation>
    <scope>NUCLEOTIDE SEQUENCE</scope>
    <source>
        <strain evidence="6">CBS 733.88</strain>
    </source>
</reference>
<evidence type="ECO:0000313" key="6">
    <source>
        <dbReference type="EMBL" id="GKZ27296.1"/>
    </source>
</evidence>
<evidence type="ECO:0000256" key="2">
    <source>
        <dbReference type="ARBA" id="ARBA00022630"/>
    </source>
</evidence>